<name>A0A931GZ42_9BACT</name>
<dbReference type="InterPro" id="IPR014710">
    <property type="entry name" value="RmlC-like_jellyroll"/>
</dbReference>
<accession>A0A931GZ42</accession>
<dbReference type="Pfam" id="PF07883">
    <property type="entry name" value="Cupin_2"/>
    <property type="match status" value="1"/>
</dbReference>
<reference evidence="2" key="1">
    <citation type="submission" date="2020-11" db="EMBL/GenBank/DDBJ databases">
        <title>Bacterial whole genome sequence for Panacibacter sp. DH6.</title>
        <authorList>
            <person name="Le V."/>
            <person name="Ko S."/>
            <person name="Ahn C.-Y."/>
            <person name="Oh H.-M."/>
        </authorList>
    </citation>
    <scope>NUCLEOTIDE SEQUENCE</scope>
    <source>
        <strain evidence="2">DH6</strain>
    </source>
</reference>
<dbReference type="AlphaFoldDB" id="A0A931GZ42"/>
<feature type="domain" description="Cupin type-2" evidence="1">
    <location>
        <begin position="38"/>
        <end position="99"/>
    </location>
</feature>
<protein>
    <submittedName>
        <fullName evidence="2">Cupin domain-containing protein</fullName>
    </submittedName>
</protein>
<organism evidence="2 3">
    <name type="scientific">Panacibacter microcysteis</name>
    <dbReference type="NCBI Taxonomy" id="2793269"/>
    <lineage>
        <taxon>Bacteria</taxon>
        <taxon>Pseudomonadati</taxon>
        <taxon>Bacteroidota</taxon>
        <taxon>Chitinophagia</taxon>
        <taxon>Chitinophagales</taxon>
        <taxon>Chitinophagaceae</taxon>
        <taxon>Panacibacter</taxon>
    </lineage>
</organism>
<dbReference type="Gene3D" id="2.60.120.10">
    <property type="entry name" value="Jelly Rolls"/>
    <property type="match status" value="1"/>
</dbReference>
<dbReference type="RefSeq" id="WP_196992068.1">
    <property type="nucleotide sequence ID" value="NZ_JADWYR010000002.1"/>
</dbReference>
<evidence type="ECO:0000313" key="2">
    <source>
        <dbReference type="EMBL" id="MBG9378010.1"/>
    </source>
</evidence>
<dbReference type="Proteomes" id="UP000628448">
    <property type="component" value="Unassembled WGS sequence"/>
</dbReference>
<evidence type="ECO:0000259" key="1">
    <source>
        <dbReference type="Pfam" id="PF07883"/>
    </source>
</evidence>
<dbReference type="SUPFAM" id="SSF51182">
    <property type="entry name" value="RmlC-like cupins"/>
    <property type="match status" value="1"/>
</dbReference>
<evidence type="ECO:0000313" key="3">
    <source>
        <dbReference type="Proteomes" id="UP000628448"/>
    </source>
</evidence>
<dbReference type="InterPro" id="IPR013096">
    <property type="entry name" value="Cupin_2"/>
</dbReference>
<dbReference type="InterPro" id="IPR011051">
    <property type="entry name" value="RmlC_Cupin_sf"/>
</dbReference>
<proteinExistence type="predicted"/>
<keyword evidence="3" id="KW-1185">Reference proteome</keyword>
<gene>
    <name evidence="2" type="ORF">I5907_17355</name>
</gene>
<comment type="caution">
    <text evidence="2">The sequence shown here is derived from an EMBL/GenBank/DDBJ whole genome shotgun (WGS) entry which is preliminary data.</text>
</comment>
<sequence>MNRYHIPLNEAITALQKETGKKFAVLMQHGTMSVEYFAPYKTDTQTPHTQDELYIIVAGSGTFFRNCERIKFSKGDVLFVPAGMEHRFENFTEDFATWVIFYGRQGGEATIL</sequence>
<dbReference type="EMBL" id="JADWYR010000002">
    <property type="protein sequence ID" value="MBG9378010.1"/>
    <property type="molecule type" value="Genomic_DNA"/>
</dbReference>